<evidence type="ECO:0000313" key="1">
    <source>
        <dbReference type="EMBL" id="CAF5166861.1"/>
    </source>
</evidence>
<accession>A0A8S3GSJ2</accession>
<reference evidence="1" key="1">
    <citation type="submission" date="2021-02" db="EMBL/GenBank/DDBJ databases">
        <authorList>
            <person name="Nowell W R."/>
        </authorList>
    </citation>
    <scope>NUCLEOTIDE SEQUENCE</scope>
</reference>
<proteinExistence type="predicted"/>
<dbReference type="EMBL" id="CAJOBJ010311202">
    <property type="protein sequence ID" value="CAF5166861.1"/>
    <property type="molecule type" value="Genomic_DNA"/>
</dbReference>
<dbReference type="AlphaFoldDB" id="A0A8S3GSJ2"/>
<name>A0A8S3GSJ2_9BILA</name>
<feature type="non-terminal residue" evidence="1">
    <location>
        <position position="1"/>
    </location>
</feature>
<evidence type="ECO:0000313" key="2">
    <source>
        <dbReference type="Proteomes" id="UP000681720"/>
    </source>
</evidence>
<organism evidence="1 2">
    <name type="scientific">Rotaria magnacalcarata</name>
    <dbReference type="NCBI Taxonomy" id="392030"/>
    <lineage>
        <taxon>Eukaryota</taxon>
        <taxon>Metazoa</taxon>
        <taxon>Spiralia</taxon>
        <taxon>Gnathifera</taxon>
        <taxon>Rotifera</taxon>
        <taxon>Eurotatoria</taxon>
        <taxon>Bdelloidea</taxon>
        <taxon>Philodinida</taxon>
        <taxon>Philodinidae</taxon>
        <taxon>Rotaria</taxon>
    </lineage>
</organism>
<sequence>NLLEILLRFLSSEFGKYVGSMFDKVMNLQIVDLCVVPCLFDYTEMVCHI</sequence>
<comment type="caution">
    <text evidence="1">The sequence shown here is derived from an EMBL/GenBank/DDBJ whole genome shotgun (WGS) entry which is preliminary data.</text>
</comment>
<protein>
    <submittedName>
        <fullName evidence="1">Uncharacterized protein</fullName>
    </submittedName>
</protein>
<dbReference type="Proteomes" id="UP000681720">
    <property type="component" value="Unassembled WGS sequence"/>
</dbReference>
<gene>
    <name evidence="1" type="ORF">GIL414_LOCUS66366</name>
</gene>